<dbReference type="EMBL" id="AXCM01001273">
    <property type="status" value="NOT_ANNOTATED_CDS"/>
    <property type="molecule type" value="Genomic_DNA"/>
</dbReference>
<keyword evidence="1" id="KW-0812">Transmembrane</keyword>
<reference evidence="3" key="1">
    <citation type="submission" date="2013-09" db="EMBL/GenBank/DDBJ databases">
        <title>The Genome Sequence of Anopheles culicifacies species A.</title>
        <authorList>
            <consortium name="The Broad Institute Genomics Platform"/>
            <person name="Neafsey D.E."/>
            <person name="Besansky N."/>
            <person name="Howell P."/>
            <person name="Walton C."/>
            <person name="Young S.K."/>
            <person name="Zeng Q."/>
            <person name="Gargeya S."/>
            <person name="Fitzgerald M."/>
            <person name="Haas B."/>
            <person name="Abouelleil A."/>
            <person name="Allen A.W."/>
            <person name="Alvarado L."/>
            <person name="Arachchi H.M."/>
            <person name="Berlin A.M."/>
            <person name="Chapman S.B."/>
            <person name="Gainer-Dewar J."/>
            <person name="Goldberg J."/>
            <person name="Griggs A."/>
            <person name="Gujja S."/>
            <person name="Hansen M."/>
            <person name="Howarth C."/>
            <person name="Imamovic A."/>
            <person name="Ireland A."/>
            <person name="Larimer J."/>
            <person name="McCowan C."/>
            <person name="Murphy C."/>
            <person name="Pearson M."/>
            <person name="Poon T.W."/>
            <person name="Priest M."/>
            <person name="Roberts A."/>
            <person name="Saif S."/>
            <person name="Shea T."/>
            <person name="Sisk P."/>
            <person name="Sykes S."/>
            <person name="Wortman J."/>
            <person name="Nusbaum C."/>
            <person name="Birren B."/>
        </authorList>
    </citation>
    <scope>NUCLEOTIDE SEQUENCE [LARGE SCALE GENOMIC DNA]</scope>
    <source>
        <strain evidence="3">A-37</strain>
    </source>
</reference>
<dbReference type="EnsemblMetazoa" id="ACUA003099-RA">
    <property type="protein sequence ID" value="ACUA003099-PA"/>
    <property type="gene ID" value="ACUA003099"/>
</dbReference>
<name>A0A182LVN3_9DIPT</name>
<proteinExistence type="predicted"/>
<keyword evidence="1" id="KW-1133">Transmembrane helix</keyword>
<dbReference type="Proteomes" id="UP000075883">
    <property type="component" value="Unassembled WGS sequence"/>
</dbReference>
<feature type="transmembrane region" description="Helical" evidence="1">
    <location>
        <begin position="30"/>
        <end position="53"/>
    </location>
</feature>
<evidence type="ECO:0000313" key="3">
    <source>
        <dbReference type="Proteomes" id="UP000075883"/>
    </source>
</evidence>
<organism evidence="2 3">
    <name type="scientific">Anopheles culicifacies</name>
    <dbReference type="NCBI Taxonomy" id="139723"/>
    <lineage>
        <taxon>Eukaryota</taxon>
        <taxon>Metazoa</taxon>
        <taxon>Ecdysozoa</taxon>
        <taxon>Arthropoda</taxon>
        <taxon>Hexapoda</taxon>
        <taxon>Insecta</taxon>
        <taxon>Pterygota</taxon>
        <taxon>Neoptera</taxon>
        <taxon>Endopterygota</taxon>
        <taxon>Diptera</taxon>
        <taxon>Nematocera</taxon>
        <taxon>Culicoidea</taxon>
        <taxon>Culicidae</taxon>
        <taxon>Anophelinae</taxon>
        <taxon>Anopheles</taxon>
        <taxon>culicifacies species complex</taxon>
    </lineage>
</organism>
<dbReference type="VEuPathDB" id="VectorBase:ACUA003099"/>
<feature type="transmembrane region" description="Helical" evidence="1">
    <location>
        <begin position="65"/>
        <end position="91"/>
    </location>
</feature>
<dbReference type="AlphaFoldDB" id="A0A182LVN3"/>
<accession>A0A182LVN3</accession>
<evidence type="ECO:0000313" key="2">
    <source>
        <dbReference type="EnsemblMetazoa" id="ACUA003099-PA"/>
    </source>
</evidence>
<reference evidence="2" key="2">
    <citation type="submission" date="2020-05" db="UniProtKB">
        <authorList>
            <consortium name="EnsemblMetazoa"/>
        </authorList>
    </citation>
    <scope>IDENTIFICATION</scope>
    <source>
        <strain evidence="2">A-37</strain>
    </source>
</reference>
<keyword evidence="1" id="KW-0472">Membrane</keyword>
<sequence>MKACRQSLHFFPILRKHRTYITESKGPSDFLLAGAAMSAALVLGGCGVVGIGGTNVPRYSSLDSGGATVLVVLVVDDAAVGLAGGAAVLAVCCSLKNIDNEGGISSFFTFKDT</sequence>
<evidence type="ECO:0000256" key="1">
    <source>
        <dbReference type="SAM" id="Phobius"/>
    </source>
</evidence>
<keyword evidence="3" id="KW-1185">Reference proteome</keyword>
<dbReference type="EMBL" id="AXCM01001274">
    <property type="status" value="NOT_ANNOTATED_CDS"/>
    <property type="molecule type" value="Genomic_DNA"/>
</dbReference>
<protein>
    <submittedName>
        <fullName evidence="2">Uncharacterized protein</fullName>
    </submittedName>
</protein>